<dbReference type="WBParaSite" id="TMUE_1000003380.1">
    <property type="protein sequence ID" value="TMUE_1000003380.1"/>
    <property type="gene ID" value="WBGene00285341"/>
</dbReference>
<dbReference type="PROSITE" id="PS00028">
    <property type="entry name" value="ZINC_FINGER_C2H2_1"/>
    <property type="match status" value="1"/>
</dbReference>
<dbReference type="CDD" id="cd15730">
    <property type="entry name" value="FYVE_EEA1"/>
    <property type="match status" value="1"/>
</dbReference>
<evidence type="ECO:0000256" key="6">
    <source>
        <dbReference type="SAM" id="Coils"/>
    </source>
</evidence>
<evidence type="ECO:0000256" key="5">
    <source>
        <dbReference type="PROSITE-ProRule" id="PRU00042"/>
    </source>
</evidence>
<dbReference type="InterPro" id="IPR013083">
    <property type="entry name" value="Znf_RING/FYVE/PHD"/>
</dbReference>
<dbReference type="SMART" id="SM00355">
    <property type="entry name" value="ZnF_C2H2"/>
    <property type="match status" value="1"/>
</dbReference>
<evidence type="ECO:0000313" key="9">
    <source>
        <dbReference type="Proteomes" id="UP000046395"/>
    </source>
</evidence>
<evidence type="ECO:0000256" key="2">
    <source>
        <dbReference type="ARBA" id="ARBA00022771"/>
    </source>
</evidence>
<keyword evidence="1" id="KW-0479">Metal-binding</keyword>
<dbReference type="PANTHER" id="PTHR45956:SF6">
    <property type="entry name" value="RUN DOMAIN-CONTAINING PROTEIN"/>
    <property type="match status" value="1"/>
</dbReference>
<dbReference type="InterPro" id="IPR000306">
    <property type="entry name" value="Znf_FYVE"/>
</dbReference>
<reference evidence="10" key="1">
    <citation type="submission" date="2019-12" db="UniProtKB">
        <authorList>
            <consortium name="WormBaseParasite"/>
        </authorList>
    </citation>
    <scope>IDENTIFICATION</scope>
</reference>
<dbReference type="Pfam" id="PF01363">
    <property type="entry name" value="FYVE"/>
    <property type="match status" value="1"/>
</dbReference>
<evidence type="ECO:0000313" key="10">
    <source>
        <dbReference type="WBParaSite" id="TMUE_1000003380.1"/>
    </source>
</evidence>
<dbReference type="SUPFAM" id="SSF69979">
    <property type="entry name" value="Eea1 homodimerisation domain"/>
    <property type="match status" value="1"/>
</dbReference>
<keyword evidence="9" id="KW-1185">Reference proteome</keyword>
<evidence type="ECO:0000259" key="8">
    <source>
        <dbReference type="PROSITE" id="PS50178"/>
    </source>
</evidence>
<feature type="domain" description="C2H2-type" evidence="7">
    <location>
        <begin position="46"/>
        <end position="69"/>
    </location>
</feature>
<dbReference type="InterPro" id="IPR017455">
    <property type="entry name" value="Znf_FYVE-rel"/>
</dbReference>
<dbReference type="SUPFAM" id="SSF57903">
    <property type="entry name" value="FYVE/PHD zinc finger"/>
    <property type="match status" value="1"/>
</dbReference>
<dbReference type="Proteomes" id="UP000046395">
    <property type="component" value="Unassembled WGS sequence"/>
</dbReference>
<accession>A0A5S6Q8D0</accession>
<dbReference type="STRING" id="70415.A0A5S6Q8D0"/>
<feature type="coiled-coil region" evidence="6">
    <location>
        <begin position="525"/>
        <end position="594"/>
    </location>
</feature>
<dbReference type="AlphaFoldDB" id="A0A5S6Q8D0"/>
<dbReference type="SMART" id="SM00064">
    <property type="entry name" value="FYVE"/>
    <property type="match status" value="1"/>
</dbReference>
<dbReference type="PANTHER" id="PTHR45956">
    <property type="entry name" value="RUN AND FYVE DOMAIN-CONTAINING PROTEIN 2-LIKE PROTEIN"/>
    <property type="match status" value="1"/>
</dbReference>
<feature type="domain" description="FYVE-type" evidence="8">
    <location>
        <begin position="626"/>
        <end position="684"/>
    </location>
</feature>
<feature type="coiled-coil region" evidence="6">
    <location>
        <begin position="335"/>
        <end position="492"/>
    </location>
</feature>
<keyword evidence="2 5" id="KW-0863">Zinc-finger</keyword>
<name>A0A5S6Q8D0_TRIMR</name>
<protein>
    <submittedName>
        <fullName evidence="10">FYVE-type domain-containing protein</fullName>
    </submittedName>
</protein>
<dbReference type="Gene3D" id="1.20.5.390">
    <property type="entry name" value="L1 transposable element, trimerization domain"/>
    <property type="match status" value="1"/>
</dbReference>
<proteinExistence type="predicted"/>
<dbReference type="PROSITE" id="PS50178">
    <property type="entry name" value="ZF_FYVE"/>
    <property type="match status" value="1"/>
</dbReference>
<dbReference type="InterPro" id="IPR047335">
    <property type="entry name" value="RUFY1-3"/>
</dbReference>
<sequence length="686" mass="78381">MAVRFPKPSEIEKDTFSASISIVELSRFVEHLMDKQPTSVETIQGFICPECRSSFADADHLQEHYVKMHLYFGIRQSKNPSGTEEHRSIRSKVAAFVPGIKNAESEHCESTVRRADYSNNGSSLVSETPDEEEGTNKANECLHCDNWEKLCSEVRRLSMENEALKWHVQDAEGKCDAMKTCLSDMESSNKMLQSQLGMYKTEMGLLSDQIALKSRKVPTRDVIVGPSDVAPGLSEDHLRSIQWFYDTMDSYVSNFDSLKPLFSESPISEQPECERPVAAQNCSSIPVRELASFLISEFEFMRTKCRAFLAQAEDVPSDGESLNRMREDSPLRLLYENLENENKALQERLRHITDSVGKKDQELLEANARLGSLVKELEATSEEKSRYAQQVEELAKVNDKGYQRTKCLQEELRRSMSVNAELEKMKTEQAIAIGKMEEQLSKTTMERDEQKAEIAHLLAALDMATEKQISEKLDWENEHDRLLIELKDAMERIAYFESNIATVTEKYEEQETMLHQRIDTMTDQLVELRKEASKSRSVIEKLEEERKDACDRFNALTAETDGLKQEAKAVLRRFEDLEADYSNKAYEYDELQRKYNEVLGALQEIGLQHSHLQVDVNQLLTRRWEDDSTVASCRCGKTFSVTVRKHHCRNCGSIFCNDCSSKSAMVASSKKPVRVCDCCFEKLLAP</sequence>
<keyword evidence="4 6" id="KW-0175">Coiled coil</keyword>
<dbReference type="GO" id="GO:0008270">
    <property type="term" value="F:zinc ion binding"/>
    <property type="evidence" value="ECO:0007669"/>
    <property type="project" value="UniProtKB-KW"/>
</dbReference>
<evidence type="ECO:0000256" key="3">
    <source>
        <dbReference type="ARBA" id="ARBA00022833"/>
    </source>
</evidence>
<evidence type="ECO:0000256" key="1">
    <source>
        <dbReference type="ARBA" id="ARBA00022723"/>
    </source>
</evidence>
<evidence type="ECO:0000256" key="4">
    <source>
        <dbReference type="ARBA" id="ARBA00023054"/>
    </source>
</evidence>
<keyword evidence="3" id="KW-0862">Zinc</keyword>
<evidence type="ECO:0000259" key="7">
    <source>
        <dbReference type="PROSITE" id="PS50157"/>
    </source>
</evidence>
<dbReference type="InterPro" id="IPR011011">
    <property type="entry name" value="Znf_FYVE_PHD"/>
</dbReference>
<dbReference type="PROSITE" id="PS50157">
    <property type="entry name" value="ZINC_FINGER_C2H2_2"/>
    <property type="match status" value="1"/>
</dbReference>
<organism evidence="9 10">
    <name type="scientific">Trichuris muris</name>
    <name type="common">Mouse whipworm</name>
    <dbReference type="NCBI Taxonomy" id="70415"/>
    <lineage>
        <taxon>Eukaryota</taxon>
        <taxon>Metazoa</taxon>
        <taxon>Ecdysozoa</taxon>
        <taxon>Nematoda</taxon>
        <taxon>Enoplea</taxon>
        <taxon>Dorylaimia</taxon>
        <taxon>Trichinellida</taxon>
        <taxon>Trichuridae</taxon>
        <taxon>Trichuris</taxon>
    </lineage>
</organism>
<dbReference type="InterPro" id="IPR013087">
    <property type="entry name" value="Znf_C2H2_type"/>
</dbReference>
<dbReference type="Gene3D" id="3.30.40.10">
    <property type="entry name" value="Zinc/RING finger domain, C3HC4 (zinc finger)"/>
    <property type="match status" value="1"/>
</dbReference>